<dbReference type="PROSITE" id="PS50893">
    <property type="entry name" value="ABC_TRANSPORTER_2"/>
    <property type="match status" value="1"/>
</dbReference>
<dbReference type="PANTHER" id="PTHR43297">
    <property type="entry name" value="OLIGOPEPTIDE TRANSPORT ATP-BINDING PROTEIN APPD"/>
    <property type="match status" value="1"/>
</dbReference>
<keyword evidence="6" id="KW-0067">ATP-binding</keyword>
<reference evidence="6" key="1">
    <citation type="submission" date="2024-03" db="EMBL/GenBank/DDBJ databases">
        <title>Complete genome sequence of Sulfurisphaera javensis strain KD-1.</title>
        <authorList>
            <person name="Sakai H."/>
            <person name="Nur N."/>
            <person name="Suwanto A."/>
            <person name="Kurosawa N."/>
        </authorList>
    </citation>
    <scope>NUCLEOTIDE SEQUENCE</scope>
    <source>
        <strain evidence="6">KD-1</strain>
    </source>
</reference>
<keyword evidence="3" id="KW-1003">Cell membrane</keyword>
<dbReference type="RefSeq" id="WP_369610391.1">
    <property type="nucleotide sequence ID" value="NZ_AP031322.1"/>
</dbReference>
<comment type="subcellular location">
    <subcellularLocation>
        <location evidence="1">Membrane</location>
    </subcellularLocation>
</comment>
<keyword evidence="4" id="KW-0472">Membrane</keyword>
<proteinExistence type="predicted"/>
<dbReference type="Gene3D" id="3.40.50.300">
    <property type="entry name" value="P-loop containing nucleotide triphosphate hydrolases"/>
    <property type="match status" value="1"/>
</dbReference>
<dbReference type="GO" id="GO:0005524">
    <property type="term" value="F:ATP binding"/>
    <property type="evidence" value="ECO:0007669"/>
    <property type="project" value="UniProtKB-KW"/>
</dbReference>
<accession>A0AAT9GMT7</accession>
<evidence type="ECO:0000256" key="4">
    <source>
        <dbReference type="ARBA" id="ARBA00023136"/>
    </source>
</evidence>
<dbReference type="GeneID" id="92353019"/>
<dbReference type="EMBL" id="AP031322">
    <property type="protein sequence ID" value="BFH72142.1"/>
    <property type="molecule type" value="Genomic_DNA"/>
</dbReference>
<dbReference type="GO" id="GO:0016887">
    <property type="term" value="F:ATP hydrolysis activity"/>
    <property type="evidence" value="ECO:0007669"/>
    <property type="project" value="InterPro"/>
</dbReference>
<dbReference type="KEGG" id="sjv:SJAV_00860"/>
<organism evidence="6">
    <name type="scientific">Sulfurisphaera javensis</name>
    <dbReference type="NCBI Taxonomy" id="2049879"/>
    <lineage>
        <taxon>Archaea</taxon>
        <taxon>Thermoproteota</taxon>
        <taxon>Thermoprotei</taxon>
        <taxon>Sulfolobales</taxon>
        <taxon>Sulfolobaceae</taxon>
        <taxon>Sulfurisphaera</taxon>
    </lineage>
</organism>
<dbReference type="PANTHER" id="PTHR43297:SF2">
    <property type="entry name" value="DIPEPTIDE TRANSPORT ATP-BINDING PROTEIN DPPD"/>
    <property type="match status" value="1"/>
</dbReference>
<sequence length="279" mass="32262">MTLKYECLTVEGKLNCFTLEIKEDTGILGQRDSGKEEVINATFKLTKASGKILLDDVDIMSKGDKLYWEKLSVVFYDPMKLFNPIYDIASHFIEIGISHDMENEELILETAKEVFKVLNIREEILYSYPHQLRSLELKKVALALASFLEPEYLFIDDIEYNLNEIEIGLLVNSIIDLKETFDINLIVFDNDPAVISRLADYIAVLYRGEVVEEGYHVIEYPYHPYTIDLIEGNLKEENLVGEGCIYSKNCKYSTYKCRLTKPKMVNLGERYVKCLGYPW</sequence>
<feature type="domain" description="ABC transporter" evidence="5">
    <location>
        <begin position="3"/>
        <end position="232"/>
    </location>
</feature>
<evidence type="ECO:0000256" key="2">
    <source>
        <dbReference type="ARBA" id="ARBA00022448"/>
    </source>
</evidence>
<dbReference type="AlphaFoldDB" id="A0AAT9GMT7"/>
<name>A0AAT9GMT7_9CREN</name>
<dbReference type="SUPFAM" id="SSF52540">
    <property type="entry name" value="P-loop containing nucleoside triphosphate hydrolases"/>
    <property type="match status" value="1"/>
</dbReference>
<evidence type="ECO:0000256" key="1">
    <source>
        <dbReference type="ARBA" id="ARBA00004370"/>
    </source>
</evidence>
<dbReference type="InterPro" id="IPR050388">
    <property type="entry name" value="ABC_Ni/Peptide_Import"/>
</dbReference>
<dbReference type="InterPro" id="IPR003439">
    <property type="entry name" value="ABC_transporter-like_ATP-bd"/>
</dbReference>
<evidence type="ECO:0000259" key="5">
    <source>
        <dbReference type="PROSITE" id="PS50893"/>
    </source>
</evidence>
<dbReference type="GO" id="GO:0016020">
    <property type="term" value="C:membrane"/>
    <property type="evidence" value="ECO:0007669"/>
    <property type="project" value="UniProtKB-SubCell"/>
</dbReference>
<gene>
    <name evidence="6" type="ORF">SJAV_00860</name>
</gene>
<evidence type="ECO:0000256" key="3">
    <source>
        <dbReference type="ARBA" id="ARBA00022475"/>
    </source>
</evidence>
<protein>
    <submittedName>
        <fullName evidence="6">ATP-binding cassette domain-containing protein</fullName>
    </submittedName>
</protein>
<dbReference type="InterPro" id="IPR027417">
    <property type="entry name" value="P-loop_NTPase"/>
</dbReference>
<dbReference type="Pfam" id="PF00005">
    <property type="entry name" value="ABC_tran"/>
    <property type="match status" value="1"/>
</dbReference>
<evidence type="ECO:0000313" key="6">
    <source>
        <dbReference type="EMBL" id="BFH72142.1"/>
    </source>
</evidence>
<keyword evidence="6" id="KW-0547">Nucleotide-binding</keyword>
<keyword evidence="2" id="KW-0813">Transport</keyword>